<name>A0A1W1CFS8_9ZZZZ</name>
<feature type="domain" description="Peptidase M13 N-terminal" evidence="9">
    <location>
        <begin position="29"/>
        <end position="400"/>
    </location>
</feature>
<dbReference type="InterPro" id="IPR000718">
    <property type="entry name" value="Peptidase_M13"/>
</dbReference>
<reference evidence="10" key="1">
    <citation type="submission" date="2016-10" db="EMBL/GenBank/DDBJ databases">
        <authorList>
            <person name="de Groot N.N."/>
        </authorList>
    </citation>
    <scope>NUCLEOTIDE SEQUENCE</scope>
</reference>
<protein>
    <submittedName>
        <fullName evidence="10">Peptidase, M13 family</fullName>
    </submittedName>
</protein>
<dbReference type="GO" id="GO:0005886">
    <property type="term" value="C:plasma membrane"/>
    <property type="evidence" value="ECO:0007669"/>
    <property type="project" value="TreeGrafter"/>
</dbReference>
<comment type="similarity">
    <text evidence="2">Belongs to the peptidase M13 family.</text>
</comment>
<dbReference type="PANTHER" id="PTHR11733:SF167">
    <property type="entry name" value="FI17812P1-RELATED"/>
    <property type="match status" value="1"/>
</dbReference>
<keyword evidence="3" id="KW-0645">Protease</keyword>
<dbReference type="InterPro" id="IPR018497">
    <property type="entry name" value="Peptidase_M13_C"/>
</dbReference>
<dbReference type="SUPFAM" id="SSF55486">
    <property type="entry name" value="Metalloproteases ('zincins'), catalytic domain"/>
    <property type="match status" value="1"/>
</dbReference>
<feature type="domain" description="Peptidase M13 C-terminal" evidence="8">
    <location>
        <begin position="452"/>
        <end position="650"/>
    </location>
</feature>
<dbReference type="Pfam" id="PF01431">
    <property type="entry name" value="Peptidase_M13"/>
    <property type="match status" value="1"/>
</dbReference>
<dbReference type="GO" id="GO:0016485">
    <property type="term" value="P:protein processing"/>
    <property type="evidence" value="ECO:0007669"/>
    <property type="project" value="TreeGrafter"/>
</dbReference>
<dbReference type="Pfam" id="PF05649">
    <property type="entry name" value="Peptidase_M13_N"/>
    <property type="match status" value="1"/>
</dbReference>
<evidence type="ECO:0000256" key="2">
    <source>
        <dbReference type="ARBA" id="ARBA00007357"/>
    </source>
</evidence>
<dbReference type="CDD" id="cd08662">
    <property type="entry name" value="M13"/>
    <property type="match status" value="1"/>
</dbReference>
<dbReference type="GO" id="GO:0004222">
    <property type="term" value="F:metalloendopeptidase activity"/>
    <property type="evidence" value="ECO:0007669"/>
    <property type="project" value="InterPro"/>
</dbReference>
<dbReference type="Gene3D" id="3.40.390.10">
    <property type="entry name" value="Collagenase (Catalytic Domain)"/>
    <property type="match status" value="1"/>
</dbReference>
<evidence type="ECO:0000256" key="1">
    <source>
        <dbReference type="ARBA" id="ARBA00001947"/>
    </source>
</evidence>
<dbReference type="PRINTS" id="PR00786">
    <property type="entry name" value="NEPRILYSIN"/>
</dbReference>
<dbReference type="InterPro" id="IPR024079">
    <property type="entry name" value="MetalloPept_cat_dom_sf"/>
</dbReference>
<dbReference type="EMBL" id="FPHJ01000043">
    <property type="protein sequence ID" value="SFV64636.1"/>
    <property type="molecule type" value="Genomic_DNA"/>
</dbReference>
<dbReference type="AlphaFoldDB" id="A0A1W1CFS8"/>
<organism evidence="10">
    <name type="scientific">hydrothermal vent metagenome</name>
    <dbReference type="NCBI Taxonomy" id="652676"/>
    <lineage>
        <taxon>unclassified sequences</taxon>
        <taxon>metagenomes</taxon>
        <taxon>ecological metagenomes</taxon>
    </lineage>
</organism>
<dbReference type="InterPro" id="IPR008753">
    <property type="entry name" value="Peptidase_M13_N"/>
</dbReference>
<keyword evidence="4" id="KW-0479">Metal-binding</keyword>
<proteinExistence type="inferred from homology"/>
<keyword evidence="7" id="KW-0482">Metalloprotease</keyword>
<evidence type="ECO:0000256" key="6">
    <source>
        <dbReference type="ARBA" id="ARBA00022833"/>
    </source>
</evidence>
<sequence length="653" mass="75898">MKNIFLNNITILILIFSSFTYAERPKVTDNFYQAINYDWLKDSKIPKSQSSITSFNLIKTNKVDKAIKKIVESLEQPKTSSEKKLKDLYYSFMNKEHRNKLGVKPIKKYLTAIDKINNRSDLALLMSEFVKGGVDAPFVFSVMPNPKNTEEHILRVSQSGIYLAQEHYLKNNERSKKQRKLYAEFLKKLFTLAGYKNIDKRVDNVINIETRLAKDQFTPVQSRDMHLIYNLYSYDKLSKALSNYPLDKMLVSLGIPKVDNIVVREPPYIKSINKLIVDIDIEKWKNYLRSKVFVRFAKVLSKDFETAMIEFSKQRGLIKQEPQEWKKGVIFISEQIPMITGRVYVENFFDKKSKLYIIKLVASIKNEYKIAIKNSSVFSDETKNKALNKLEKMVYNIGYPDKWQDFSNLKISKDDLVGDSVHISEFNYAYNISKLNKPVDKAEWDESPHKVNAFYNPFANKFILLAAFLNKPFFDINATDAQNYGGVGFAIAHEIGHGFDDQGSKFDAKGNLVNWWTDKDRKAFNKLKNKLIAQANKYQIFPNIYLNGKLEIGEIIGDLNGSEISFRAYLRLAKKKGVDNEINRKKFFTQVAHIWREKVRKASALQLLARDSHPPGEYRTNGTLMNLDVFHNTYKTKPGDKMYRKPSERVRMW</sequence>
<keyword evidence="6" id="KW-0862">Zinc</keyword>
<evidence type="ECO:0000259" key="8">
    <source>
        <dbReference type="Pfam" id="PF01431"/>
    </source>
</evidence>
<accession>A0A1W1CFS8</accession>
<evidence type="ECO:0000259" key="9">
    <source>
        <dbReference type="Pfam" id="PF05649"/>
    </source>
</evidence>
<dbReference type="PANTHER" id="PTHR11733">
    <property type="entry name" value="ZINC METALLOPROTEASE FAMILY M13 NEPRILYSIN-RELATED"/>
    <property type="match status" value="1"/>
</dbReference>
<dbReference type="PROSITE" id="PS51885">
    <property type="entry name" value="NEPRILYSIN"/>
    <property type="match status" value="1"/>
</dbReference>
<keyword evidence="5" id="KW-0378">Hydrolase</keyword>
<evidence type="ECO:0000313" key="10">
    <source>
        <dbReference type="EMBL" id="SFV64636.1"/>
    </source>
</evidence>
<comment type="cofactor">
    <cofactor evidence="1">
        <name>Zn(2+)</name>
        <dbReference type="ChEBI" id="CHEBI:29105"/>
    </cofactor>
</comment>
<dbReference type="InterPro" id="IPR042089">
    <property type="entry name" value="Peptidase_M13_dom_2"/>
</dbReference>
<evidence type="ECO:0000256" key="5">
    <source>
        <dbReference type="ARBA" id="ARBA00022801"/>
    </source>
</evidence>
<dbReference type="Gene3D" id="1.10.1380.10">
    <property type="entry name" value="Neutral endopeptidase , domain2"/>
    <property type="match status" value="1"/>
</dbReference>
<gene>
    <name evidence="10" type="ORF">MNB_SUP05-5-45</name>
</gene>
<evidence type="ECO:0000256" key="4">
    <source>
        <dbReference type="ARBA" id="ARBA00022723"/>
    </source>
</evidence>
<dbReference type="GO" id="GO:0046872">
    <property type="term" value="F:metal ion binding"/>
    <property type="evidence" value="ECO:0007669"/>
    <property type="project" value="UniProtKB-KW"/>
</dbReference>
<evidence type="ECO:0000256" key="3">
    <source>
        <dbReference type="ARBA" id="ARBA00022670"/>
    </source>
</evidence>
<evidence type="ECO:0000256" key="7">
    <source>
        <dbReference type="ARBA" id="ARBA00023049"/>
    </source>
</evidence>